<evidence type="ECO:0000313" key="6">
    <source>
        <dbReference type="Proteomes" id="UP001237642"/>
    </source>
</evidence>
<dbReference type="Pfam" id="PF20431">
    <property type="entry name" value="E_motif"/>
    <property type="match status" value="1"/>
</dbReference>
<dbReference type="GO" id="GO:0008270">
    <property type="term" value="F:zinc ion binding"/>
    <property type="evidence" value="ECO:0007669"/>
    <property type="project" value="InterPro"/>
</dbReference>
<comment type="caution">
    <text evidence="5">The sequence shown here is derived from an EMBL/GenBank/DDBJ whole genome shotgun (WGS) entry which is preliminary data.</text>
</comment>
<dbReference type="Pfam" id="PF01535">
    <property type="entry name" value="PPR"/>
    <property type="match status" value="3"/>
</dbReference>
<dbReference type="InterPro" id="IPR046848">
    <property type="entry name" value="E_motif"/>
</dbReference>
<dbReference type="InterPro" id="IPR046960">
    <property type="entry name" value="PPR_At4g14850-like_plant"/>
</dbReference>
<dbReference type="PANTHER" id="PTHR47926:SF492">
    <property type="entry name" value="DYW DOMAIN-CONTAINING PROTEIN"/>
    <property type="match status" value="1"/>
</dbReference>
<feature type="repeat" description="PPR" evidence="3">
    <location>
        <begin position="100"/>
        <end position="134"/>
    </location>
</feature>
<feature type="domain" description="DYW" evidence="4">
    <location>
        <begin position="580"/>
        <end position="672"/>
    </location>
</feature>
<dbReference type="PANTHER" id="PTHR47926">
    <property type="entry name" value="PENTATRICOPEPTIDE REPEAT-CONTAINING PROTEIN"/>
    <property type="match status" value="1"/>
</dbReference>
<dbReference type="Pfam" id="PF13041">
    <property type="entry name" value="PPR_2"/>
    <property type="match status" value="3"/>
</dbReference>
<dbReference type="Pfam" id="PF14432">
    <property type="entry name" value="DYW_deaminase"/>
    <property type="match status" value="1"/>
</dbReference>
<evidence type="ECO:0000313" key="5">
    <source>
        <dbReference type="EMBL" id="KAK1365294.1"/>
    </source>
</evidence>
<reference evidence="5" key="2">
    <citation type="submission" date="2023-05" db="EMBL/GenBank/DDBJ databases">
        <authorList>
            <person name="Schelkunov M.I."/>
        </authorList>
    </citation>
    <scope>NUCLEOTIDE SEQUENCE</scope>
    <source>
        <strain evidence="5">Hsosn_3</strain>
        <tissue evidence="5">Leaf</tissue>
    </source>
</reference>
<reference evidence="5" key="1">
    <citation type="submission" date="2023-02" db="EMBL/GenBank/DDBJ databases">
        <title>Genome of toxic invasive species Heracleum sosnowskyi carries increased number of genes despite the absence of recent whole-genome duplications.</title>
        <authorList>
            <person name="Schelkunov M."/>
            <person name="Shtratnikova V."/>
            <person name="Makarenko M."/>
            <person name="Klepikova A."/>
            <person name="Omelchenko D."/>
            <person name="Novikova G."/>
            <person name="Obukhova E."/>
            <person name="Bogdanov V."/>
            <person name="Penin A."/>
            <person name="Logacheva M."/>
        </authorList>
    </citation>
    <scope>NUCLEOTIDE SEQUENCE</scope>
    <source>
        <strain evidence="5">Hsosn_3</strain>
        <tissue evidence="5">Leaf</tissue>
    </source>
</reference>
<dbReference type="InterPro" id="IPR002885">
    <property type="entry name" value="PPR_rpt"/>
</dbReference>
<comment type="similarity">
    <text evidence="1">Belongs to the PPR family. PCMP-H subfamily.</text>
</comment>
<keyword evidence="2" id="KW-0677">Repeat</keyword>
<feature type="repeat" description="PPR" evidence="3">
    <location>
        <begin position="365"/>
        <end position="399"/>
    </location>
</feature>
<dbReference type="Gene3D" id="1.25.40.10">
    <property type="entry name" value="Tetratricopeptide repeat domain"/>
    <property type="match status" value="4"/>
</dbReference>
<gene>
    <name evidence="5" type="ORF">POM88_040855</name>
</gene>
<keyword evidence="6" id="KW-1185">Reference proteome</keyword>
<dbReference type="NCBIfam" id="TIGR00756">
    <property type="entry name" value="PPR"/>
    <property type="match status" value="5"/>
</dbReference>
<dbReference type="EMBL" id="JAUIZM010000009">
    <property type="protein sequence ID" value="KAK1365294.1"/>
    <property type="molecule type" value="Genomic_DNA"/>
</dbReference>
<evidence type="ECO:0000256" key="3">
    <source>
        <dbReference type="PROSITE-ProRule" id="PRU00708"/>
    </source>
</evidence>
<organism evidence="5 6">
    <name type="scientific">Heracleum sosnowskyi</name>
    <dbReference type="NCBI Taxonomy" id="360622"/>
    <lineage>
        <taxon>Eukaryota</taxon>
        <taxon>Viridiplantae</taxon>
        <taxon>Streptophyta</taxon>
        <taxon>Embryophyta</taxon>
        <taxon>Tracheophyta</taxon>
        <taxon>Spermatophyta</taxon>
        <taxon>Magnoliopsida</taxon>
        <taxon>eudicotyledons</taxon>
        <taxon>Gunneridae</taxon>
        <taxon>Pentapetalae</taxon>
        <taxon>asterids</taxon>
        <taxon>campanulids</taxon>
        <taxon>Apiales</taxon>
        <taxon>Apiaceae</taxon>
        <taxon>Apioideae</taxon>
        <taxon>apioid superclade</taxon>
        <taxon>Tordylieae</taxon>
        <taxon>Tordyliinae</taxon>
        <taxon>Heracleum</taxon>
    </lineage>
</organism>
<evidence type="ECO:0000256" key="2">
    <source>
        <dbReference type="ARBA" id="ARBA00022737"/>
    </source>
</evidence>
<feature type="repeat" description="PPR" evidence="3">
    <location>
        <begin position="264"/>
        <end position="298"/>
    </location>
</feature>
<dbReference type="GO" id="GO:0003723">
    <property type="term" value="F:RNA binding"/>
    <property type="evidence" value="ECO:0007669"/>
    <property type="project" value="InterPro"/>
</dbReference>
<sequence length="672" mass="76157">MKVVAAGAKYLQKRKQHFPAKTQSSLNKSTNEYITPLETHFISLIHACKNTHQLKPLHAHIIRLHLSSNSWVVTQLISFCSLHKSIHYAFSIFHHFVNPNLFVYNSIIRALEENCRFEGCVSCFVGMLRRNVRPNNLTYPSVLKSIAAKGDMGVGKMVHCDVVKRGVEIEGFVRVSLIDMYVKVELLGCALQVFDELCERDNVLVWNVLINGCCKVGELGKAVELFEAMPEKKVGSWNCLINGFMVKGEVDVAEEYFYSMPERNVVTWTTMVSGFLREGQFKKALAMFSRMLVEGVMPNELTIVLALSACSKAGALDTGVRIHSYAWTSGFQMERGVGNALIDMYAKCGLIESAKHVFSMTKNKDLRTWTAMIWGWAIHGCVEQALQYFDEMKLSGLKPDEVVFLAMLTACSHAGQVEWGLHYFDSLVFDYSIIPTIKHYAVVVDLFGRAGRLDEALSFIESMPIEPDLVMWGALFSSCRAHKNIEMAEYVCQQILQLEDKHPGSFVFLSNVYAGVGRWEDVERVRSEMKVTGADKEPGWSYIELGGQVHSFVAGDRTHVLTEELYMKLEDITSSAREQGYMPETEWILHNIEEEDKEESLGRHSEKLALAFALISTTPGATIRIVKNLRVCGDCHSMMKYVSKMCQRDILLRDIKRFHHFKDGSCSCRDYW</sequence>
<dbReference type="Proteomes" id="UP001237642">
    <property type="component" value="Unassembled WGS sequence"/>
</dbReference>
<dbReference type="PROSITE" id="PS51375">
    <property type="entry name" value="PPR"/>
    <property type="match status" value="4"/>
</dbReference>
<feature type="repeat" description="PPR" evidence="3">
    <location>
        <begin position="202"/>
        <end position="236"/>
    </location>
</feature>
<evidence type="ECO:0000259" key="4">
    <source>
        <dbReference type="Pfam" id="PF14432"/>
    </source>
</evidence>
<name>A0AAD8HF78_9APIA</name>
<dbReference type="GO" id="GO:0009451">
    <property type="term" value="P:RNA modification"/>
    <property type="evidence" value="ECO:0007669"/>
    <property type="project" value="InterPro"/>
</dbReference>
<dbReference type="FunFam" id="1.25.40.10:FF:000366">
    <property type="entry name" value="Pentatricopeptide (PPR) repeat-containing protein"/>
    <property type="match status" value="1"/>
</dbReference>
<proteinExistence type="inferred from homology"/>
<evidence type="ECO:0000256" key="1">
    <source>
        <dbReference type="ARBA" id="ARBA00006643"/>
    </source>
</evidence>
<dbReference type="AlphaFoldDB" id="A0AAD8HF78"/>
<dbReference type="InterPro" id="IPR011990">
    <property type="entry name" value="TPR-like_helical_dom_sf"/>
</dbReference>
<protein>
    <submittedName>
        <fullName evidence="5">Pentatricopeptide repeat-containing protein</fullName>
    </submittedName>
</protein>
<dbReference type="InterPro" id="IPR032867">
    <property type="entry name" value="DYW_dom"/>
</dbReference>
<dbReference type="FunFam" id="1.25.40.10:FF:000031">
    <property type="entry name" value="Pentatricopeptide repeat-containing protein mitochondrial"/>
    <property type="match status" value="1"/>
</dbReference>
<accession>A0AAD8HF78</accession>